<reference evidence="2" key="1">
    <citation type="submission" date="2022-07" db="EMBL/GenBank/DDBJ databases">
        <title>Chromosome-level genome of Muraenolepis orangiensis.</title>
        <authorList>
            <person name="Kim J."/>
        </authorList>
    </citation>
    <scope>NUCLEOTIDE SEQUENCE</scope>
    <source>
        <strain evidence="2">KU_S4_2022</strain>
        <tissue evidence="2">Muscle</tissue>
    </source>
</reference>
<dbReference type="AlphaFoldDB" id="A0A9Q0ETM1"/>
<accession>A0A9Q0ETM1</accession>
<name>A0A9Q0ETM1_9TELE</name>
<feature type="region of interest" description="Disordered" evidence="1">
    <location>
        <begin position="162"/>
        <end position="223"/>
    </location>
</feature>
<feature type="compositionally biased region" description="Polar residues" evidence="1">
    <location>
        <begin position="188"/>
        <end position="208"/>
    </location>
</feature>
<dbReference type="Proteomes" id="UP001148018">
    <property type="component" value="Unassembled WGS sequence"/>
</dbReference>
<protein>
    <submittedName>
        <fullName evidence="2">Uncharacterized protein</fullName>
    </submittedName>
</protein>
<organism evidence="2 3">
    <name type="scientific">Muraenolepis orangiensis</name>
    <name type="common">Patagonian moray cod</name>
    <dbReference type="NCBI Taxonomy" id="630683"/>
    <lineage>
        <taxon>Eukaryota</taxon>
        <taxon>Metazoa</taxon>
        <taxon>Chordata</taxon>
        <taxon>Craniata</taxon>
        <taxon>Vertebrata</taxon>
        <taxon>Euteleostomi</taxon>
        <taxon>Actinopterygii</taxon>
        <taxon>Neopterygii</taxon>
        <taxon>Teleostei</taxon>
        <taxon>Neoteleostei</taxon>
        <taxon>Acanthomorphata</taxon>
        <taxon>Zeiogadaria</taxon>
        <taxon>Gadariae</taxon>
        <taxon>Gadiformes</taxon>
        <taxon>Muraenolepidoidei</taxon>
        <taxon>Muraenolepididae</taxon>
        <taxon>Muraenolepis</taxon>
    </lineage>
</organism>
<keyword evidence="3" id="KW-1185">Reference proteome</keyword>
<evidence type="ECO:0000313" key="3">
    <source>
        <dbReference type="Proteomes" id="UP001148018"/>
    </source>
</evidence>
<evidence type="ECO:0000256" key="1">
    <source>
        <dbReference type="SAM" id="MobiDB-lite"/>
    </source>
</evidence>
<gene>
    <name evidence="2" type="ORF">NHX12_021671</name>
</gene>
<proteinExistence type="predicted"/>
<dbReference type="EMBL" id="JANIIK010000037">
    <property type="protein sequence ID" value="KAJ3611656.1"/>
    <property type="molecule type" value="Genomic_DNA"/>
</dbReference>
<evidence type="ECO:0000313" key="2">
    <source>
        <dbReference type="EMBL" id="KAJ3611656.1"/>
    </source>
</evidence>
<comment type="caution">
    <text evidence="2">The sequence shown here is derived from an EMBL/GenBank/DDBJ whole genome shotgun (WGS) entry which is preliminary data.</text>
</comment>
<feature type="compositionally biased region" description="Low complexity" evidence="1">
    <location>
        <begin position="171"/>
        <end position="187"/>
    </location>
</feature>
<sequence>MNPESRSYSRSDAQDSSLVVVLQKSAVIWACLLTWRSETDCQRSEARSAPSPSSDKFLFLFPRLAAGGRSSRSSHYRLYLTALKPPLHHFPLRAGPRLSLSLMGNTADRAAALHGPDRELDGELVNTPGEPGAPQTIHLLSAATVRHAAPRYEETYLHNTATWPVDETRGPSDAPSAPSDAPLDAPSNTPSNTPSEAPSEAPSNTPSEAPSEAPLDAPFYAPF</sequence>